<dbReference type="EnsemblMetazoa" id="SMAR002913-RA">
    <property type="protein sequence ID" value="SMAR002913-PA"/>
    <property type="gene ID" value="SMAR002913"/>
</dbReference>
<dbReference type="Pfam" id="PF04970">
    <property type="entry name" value="LRAT"/>
    <property type="match status" value="1"/>
</dbReference>
<dbReference type="GO" id="GO:0005737">
    <property type="term" value="C:cytoplasm"/>
    <property type="evidence" value="ECO:0007669"/>
    <property type="project" value="TreeGrafter"/>
</dbReference>
<dbReference type="OMA" id="CEHFANR"/>
<reference evidence="7" key="1">
    <citation type="submission" date="2011-05" db="EMBL/GenBank/DDBJ databases">
        <authorList>
            <person name="Richards S.R."/>
            <person name="Qu J."/>
            <person name="Jiang H."/>
            <person name="Jhangiani S.N."/>
            <person name="Agravi P."/>
            <person name="Goodspeed R."/>
            <person name="Gross S."/>
            <person name="Mandapat C."/>
            <person name="Jackson L."/>
            <person name="Mathew T."/>
            <person name="Pu L."/>
            <person name="Thornton R."/>
            <person name="Saada N."/>
            <person name="Wilczek-Boney K.B."/>
            <person name="Lee S."/>
            <person name="Kovar C."/>
            <person name="Wu Y."/>
            <person name="Scherer S.E."/>
            <person name="Worley K.C."/>
            <person name="Muzny D.M."/>
            <person name="Gibbs R."/>
        </authorList>
    </citation>
    <scope>NUCLEOTIDE SEQUENCE</scope>
    <source>
        <strain evidence="7">Brora</strain>
    </source>
</reference>
<keyword evidence="4" id="KW-0443">Lipid metabolism</keyword>
<reference evidence="6" key="2">
    <citation type="submission" date="2015-02" db="UniProtKB">
        <authorList>
            <consortium name="EnsemblMetazoa"/>
        </authorList>
    </citation>
    <scope>IDENTIFICATION</scope>
</reference>
<dbReference type="GO" id="GO:0004623">
    <property type="term" value="F:phospholipase A2 activity"/>
    <property type="evidence" value="ECO:0007669"/>
    <property type="project" value="TreeGrafter"/>
</dbReference>
<dbReference type="GO" id="GO:0016410">
    <property type="term" value="F:N-acyltransferase activity"/>
    <property type="evidence" value="ECO:0007669"/>
    <property type="project" value="TreeGrafter"/>
</dbReference>
<keyword evidence="7" id="KW-1185">Reference proteome</keyword>
<dbReference type="eggNOG" id="ENOG502S0JN">
    <property type="taxonomic scope" value="Eukaryota"/>
</dbReference>
<proteinExistence type="inferred from homology"/>
<sequence>MNILTIRSFLTGGEKFGDETKHSTYMMRKKVSRCYRRHELHLLYRQLQLGDLLEFKRRGFSHWAVYVGIAEYEGIEQHCVIHRSLPAESDVHSLLSLVCLSSSPSKRKKKGDDFGSIQIDSIEVAFGILDENDVVVINNQLDEKWRPFPVEEIVERAKFLMYMAEPYNFATNNCEHFANRCRYGRNFSRQITKGVLKIASTIASAAATLAARNAWKATMPVLMSAAAAAGVSVGPVGVAAIGAAPTVAGVLVSAAPTILHAIQSHRDRKLN</sequence>
<evidence type="ECO:0000256" key="4">
    <source>
        <dbReference type="ARBA" id="ARBA00023098"/>
    </source>
</evidence>
<dbReference type="GO" id="GO:0070292">
    <property type="term" value="P:N-acylphosphatidylethanolamine metabolic process"/>
    <property type="evidence" value="ECO:0007669"/>
    <property type="project" value="TreeGrafter"/>
</dbReference>
<accession>T1IPG1</accession>
<dbReference type="PANTHER" id="PTHR13943:SF77">
    <property type="entry name" value="LRAT DOMAIN-CONTAINING PROTEIN"/>
    <property type="match status" value="1"/>
</dbReference>
<dbReference type="GO" id="GO:0008970">
    <property type="term" value="F:phospholipase A1 activity"/>
    <property type="evidence" value="ECO:0007669"/>
    <property type="project" value="TreeGrafter"/>
</dbReference>
<dbReference type="Proteomes" id="UP000014500">
    <property type="component" value="Unassembled WGS sequence"/>
</dbReference>
<comment type="similarity">
    <text evidence="1">Belongs to the H-rev107 family.</text>
</comment>
<keyword evidence="3" id="KW-0378">Hydrolase</keyword>
<evidence type="ECO:0000256" key="1">
    <source>
        <dbReference type="ARBA" id="ARBA00007824"/>
    </source>
</evidence>
<evidence type="ECO:0000313" key="6">
    <source>
        <dbReference type="EnsemblMetazoa" id="SMAR002913-PA"/>
    </source>
</evidence>
<dbReference type="HOGENOM" id="CLU_1027863_0_0_1"/>
<dbReference type="EMBL" id="JH431261">
    <property type="status" value="NOT_ANNOTATED_CDS"/>
    <property type="molecule type" value="Genomic_DNA"/>
</dbReference>
<evidence type="ECO:0000256" key="3">
    <source>
        <dbReference type="ARBA" id="ARBA00022801"/>
    </source>
</evidence>
<organism evidence="6 7">
    <name type="scientific">Strigamia maritima</name>
    <name type="common">European centipede</name>
    <name type="synonym">Geophilus maritimus</name>
    <dbReference type="NCBI Taxonomy" id="126957"/>
    <lineage>
        <taxon>Eukaryota</taxon>
        <taxon>Metazoa</taxon>
        <taxon>Ecdysozoa</taxon>
        <taxon>Arthropoda</taxon>
        <taxon>Myriapoda</taxon>
        <taxon>Chilopoda</taxon>
        <taxon>Pleurostigmophora</taxon>
        <taxon>Geophilomorpha</taxon>
        <taxon>Linotaeniidae</taxon>
        <taxon>Strigamia</taxon>
    </lineage>
</organism>
<evidence type="ECO:0000256" key="2">
    <source>
        <dbReference type="ARBA" id="ARBA00022679"/>
    </source>
</evidence>
<dbReference type="PANTHER" id="PTHR13943">
    <property type="entry name" value="HRAS-LIKE SUPPRESSOR - RELATED"/>
    <property type="match status" value="1"/>
</dbReference>
<evidence type="ECO:0000313" key="7">
    <source>
        <dbReference type="Proteomes" id="UP000014500"/>
    </source>
</evidence>
<dbReference type="Gene3D" id="3.90.1720.10">
    <property type="entry name" value="endopeptidase domain like (from Nostoc punctiforme)"/>
    <property type="match status" value="1"/>
</dbReference>
<dbReference type="AlphaFoldDB" id="T1IPG1"/>
<dbReference type="STRING" id="126957.T1IPG1"/>
<protein>
    <recommendedName>
        <fullName evidence="5">LRAT domain-containing protein</fullName>
    </recommendedName>
</protein>
<evidence type="ECO:0000259" key="5">
    <source>
        <dbReference type="PROSITE" id="PS51934"/>
    </source>
</evidence>
<dbReference type="InterPro" id="IPR051496">
    <property type="entry name" value="H-rev107_PLA/AT"/>
</dbReference>
<dbReference type="PhylomeDB" id="T1IPG1"/>
<name>T1IPG1_STRMM</name>
<keyword evidence="2" id="KW-0808">Transferase</keyword>
<feature type="domain" description="LRAT" evidence="5">
    <location>
        <begin position="52"/>
        <end position="190"/>
    </location>
</feature>
<dbReference type="PROSITE" id="PS51934">
    <property type="entry name" value="LRAT"/>
    <property type="match status" value="1"/>
</dbReference>
<dbReference type="InterPro" id="IPR007053">
    <property type="entry name" value="LRAT_dom"/>
</dbReference>